<dbReference type="AlphaFoldDB" id="A0A8H4B0B5"/>
<dbReference type="OrthoDB" id="2388461at2759"/>
<evidence type="ECO:0000256" key="1">
    <source>
        <dbReference type="SAM" id="SignalP"/>
    </source>
</evidence>
<name>A0A8H4B0B5_GIGMA</name>
<evidence type="ECO:0000313" key="3">
    <source>
        <dbReference type="Proteomes" id="UP000439903"/>
    </source>
</evidence>
<protein>
    <submittedName>
        <fullName evidence="2">Uncharacterized protein</fullName>
    </submittedName>
</protein>
<reference evidence="2 3" key="1">
    <citation type="journal article" date="2019" name="Environ. Microbiol.">
        <title>At the nexus of three kingdoms: the genome of the mycorrhizal fungus Gigaspora margarita provides insights into plant, endobacterial and fungal interactions.</title>
        <authorList>
            <person name="Venice F."/>
            <person name="Ghignone S."/>
            <person name="Salvioli di Fossalunga A."/>
            <person name="Amselem J."/>
            <person name="Novero M."/>
            <person name="Xianan X."/>
            <person name="Sedzielewska Toro K."/>
            <person name="Morin E."/>
            <person name="Lipzen A."/>
            <person name="Grigoriev I.V."/>
            <person name="Henrissat B."/>
            <person name="Martin F.M."/>
            <person name="Bonfante P."/>
        </authorList>
    </citation>
    <scope>NUCLEOTIDE SEQUENCE [LARGE SCALE GENOMIC DNA]</scope>
    <source>
        <strain evidence="2 3">BEG34</strain>
    </source>
</reference>
<gene>
    <name evidence="2" type="ORF">F8M41_024948</name>
</gene>
<organism evidence="2 3">
    <name type="scientific">Gigaspora margarita</name>
    <dbReference type="NCBI Taxonomy" id="4874"/>
    <lineage>
        <taxon>Eukaryota</taxon>
        <taxon>Fungi</taxon>
        <taxon>Fungi incertae sedis</taxon>
        <taxon>Mucoromycota</taxon>
        <taxon>Glomeromycotina</taxon>
        <taxon>Glomeromycetes</taxon>
        <taxon>Diversisporales</taxon>
        <taxon>Gigasporaceae</taxon>
        <taxon>Gigaspora</taxon>
    </lineage>
</organism>
<dbReference type="Proteomes" id="UP000439903">
    <property type="component" value="Unassembled WGS sequence"/>
</dbReference>
<feature type="chain" id="PRO_5034210314" evidence="1">
    <location>
        <begin position="21"/>
        <end position="201"/>
    </location>
</feature>
<sequence>MKIFIFLFLVFQIFTNSTTAQSGVVILPPYGGAWFNCTTDIAAVANQSFSIKITDDLAPITPQFGVYHGGNSSIERIQGIGFTVNSLVTSSKVPDTLSGFNNIQPYNFIYYCDTNLIAVTQCDSPFMGLPLQNQTDPEWCIFLSNPFNNSQKAYVSLSHDITSTNAINIDKIVRGNAENINKEHHLLILLILFQMLWEYFY</sequence>
<feature type="signal peptide" evidence="1">
    <location>
        <begin position="1"/>
        <end position="20"/>
    </location>
</feature>
<comment type="caution">
    <text evidence="2">The sequence shown here is derived from an EMBL/GenBank/DDBJ whole genome shotgun (WGS) entry which is preliminary data.</text>
</comment>
<accession>A0A8H4B0B5</accession>
<keyword evidence="3" id="KW-1185">Reference proteome</keyword>
<proteinExistence type="predicted"/>
<evidence type="ECO:0000313" key="2">
    <source>
        <dbReference type="EMBL" id="KAF0550204.1"/>
    </source>
</evidence>
<keyword evidence="1" id="KW-0732">Signal</keyword>
<dbReference type="EMBL" id="WTPW01000088">
    <property type="protein sequence ID" value="KAF0550204.1"/>
    <property type="molecule type" value="Genomic_DNA"/>
</dbReference>